<evidence type="ECO:0000313" key="3">
    <source>
        <dbReference type="Proteomes" id="UP000680866"/>
    </source>
</evidence>
<proteinExistence type="predicted"/>
<protein>
    <recommendedName>
        <fullName evidence="4">Carboxypeptidase regulatory-like domain-containing protein</fullName>
    </recommendedName>
</protein>
<keyword evidence="1" id="KW-0732">Signal</keyword>
<dbReference type="EMBL" id="AP023359">
    <property type="protein sequence ID" value="BCJ70299.1"/>
    <property type="molecule type" value="Genomic_DNA"/>
</dbReference>
<evidence type="ECO:0008006" key="4">
    <source>
        <dbReference type="Google" id="ProtNLM"/>
    </source>
</evidence>
<name>A0A810NE10_9ACTN</name>
<reference evidence="2" key="1">
    <citation type="submission" date="2020-08" db="EMBL/GenBank/DDBJ databases">
        <title>Whole genome shotgun sequence of Polymorphospora rubra NBRC 101157.</title>
        <authorList>
            <person name="Komaki H."/>
            <person name="Tamura T."/>
        </authorList>
    </citation>
    <scope>NUCLEOTIDE SEQUENCE</scope>
    <source>
        <strain evidence="2">NBRC 101157</strain>
    </source>
</reference>
<sequence length="326" mass="34050">MHRVPLRGLATLVVPLLVAAMAAGAPASAADRSDPSVSTRVVDGVTGNPVRDICVFATPVLTFGFPDTCPQRSDAAGRVTVTVPEPGSYNLFALPDSGSPYGAQWVGPDGGTGAQQAARRITLAVGESKSSPAIKLDRRAVITGQVGPAAGEGTVGIVGPDPYGRHDPRHSPIAADGTFRIDWLGPYGWPLLFRTVHRPYQWSGNFGNRLLADLVPATVGEPVPGHHHLEQGALVTVSVPDPPPVGGRLVIRNAVTRDPVGVVDRTNPWTFAPVMEILGGQQVKIQCLCGDTVRWHGGSDFADATPVVIRTHQPTVIVLAAPSAAG</sequence>
<dbReference type="AlphaFoldDB" id="A0A810NE10"/>
<evidence type="ECO:0000256" key="1">
    <source>
        <dbReference type="SAM" id="SignalP"/>
    </source>
</evidence>
<feature type="signal peptide" evidence="1">
    <location>
        <begin position="1"/>
        <end position="29"/>
    </location>
</feature>
<gene>
    <name evidence="2" type="ORF">Prubr_73200</name>
</gene>
<dbReference type="KEGG" id="pry:Prubr_73200"/>
<dbReference type="Proteomes" id="UP000680866">
    <property type="component" value="Chromosome"/>
</dbReference>
<feature type="chain" id="PRO_5032337536" description="Carboxypeptidase regulatory-like domain-containing protein" evidence="1">
    <location>
        <begin position="30"/>
        <end position="326"/>
    </location>
</feature>
<accession>A0A810NE10</accession>
<evidence type="ECO:0000313" key="2">
    <source>
        <dbReference type="EMBL" id="BCJ70299.1"/>
    </source>
</evidence>
<dbReference type="RefSeq" id="WP_212820112.1">
    <property type="nucleotide sequence ID" value="NZ_AP023359.1"/>
</dbReference>
<keyword evidence="3" id="KW-1185">Reference proteome</keyword>
<organism evidence="2 3">
    <name type="scientific">Polymorphospora rubra</name>
    <dbReference type="NCBI Taxonomy" id="338584"/>
    <lineage>
        <taxon>Bacteria</taxon>
        <taxon>Bacillati</taxon>
        <taxon>Actinomycetota</taxon>
        <taxon>Actinomycetes</taxon>
        <taxon>Micromonosporales</taxon>
        <taxon>Micromonosporaceae</taxon>
        <taxon>Polymorphospora</taxon>
    </lineage>
</organism>